<organism evidence="4 5">
    <name type="scientific">Gigaspora rosea</name>
    <dbReference type="NCBI Taxonomy" id="44941"/>
    <lineage>
        <taxon>Eukaryota</taxon>
        <taxon>Fungi</taxon>
        <taxon>Fungi incertae sedis</taxon>
        <taxon>Mucoromycota</taxon>
        <taxon>Glomeromycotina</taxon>
        <taxon>Glomeromycetes</taxon>
        <taxon>Diversisporales</taxon>
        <taxon>Gigasporaceae</taxon>
        <taxon>Gigaspora</taxon>
    </lineage>
</organism>
<feature type="non-terminal residue" evidence="4">
    <location>
        <position position="1"/>
    </location>
</feature>
<dbReference type="AlphaFoldDB" id="A0A397V9Z9"/>
<comment type="caution">
    <text evidence="4">The sequence shown here is derived from an EMBL/GenBank/DDBJ whole genome shotgun (WGS) entry which is preliminary data.</text>
</comment>
<dbReference type="SUPFAM" id="SSF49503">
    <property type="entry name" value="Cupredoxins"/>
    <property type="match status" value="1"/>
</dbReference>
<accession>A0A397V9Z9</accession>
<dbReference type="InterPro" id="IPR011707">
    <property type="entry name" value="Cu-oxidase-like_N"/>
</dbReference>
<evidence type="ECO:0000256" key="1">
    <source>
        <dbReference type="ARBA" id="ARBA00010609"/>
    </source>
</evidence>
<sequence length="52" mass="6323">INNNQGTYWYHSHFPCQIVDGLKDPLIIHYPNDPYLGKYDFEYVMTLSDWYH</sequence>
<evidence type="ECO:0000313" key="4">
    <source>
        <dbReference type="EMBL" id="RIB17749.1"/>
    </source>
</evidence>
<dbReference type="Proteomes" id="UP000266673">
    <property type="component" value="Unassembled WGS sequence"/>
</dbReference>
<evidence type="ECO:0000256" key="2">
    <source>
        <dbReference type="ARBA" id="ARBA00022723"/>
    </source>
</evidence>
<evidence type="ECO:0000259" key="3">
    <source>
        <dbReference type="Pfam" id="PF07732"/>
    </source>
</evidence>
<reference evidence="4 5" key="1">
    <citation type="submission" date="2018-06" db="EMBL/GenBank/DDBJ databases">
        <title>Comparative genomics reveals the genomic features of Rhizophagus irregularis, R. cerebriforme, R. diaphanum and Gigaspora rosea, and their symbiotic lifestyle signature.</title>
        <authorList>
            <person name="Morin E."/>
            <person name="San Clemente H."/>
            <person name="Chen E.C.H."/>
            <person name="De La Providencia I."/>
            <person name="Hainaut M."/>
            <person name="Kuo A."/>
            <person name="Kohler A."/>
            <person name="Murat C."/>
            <person name="Tang N."/>
            <person name="Roy S."/>
            <person name="Loubradou J."/>
            <person name="Henrissat B."/>
            <person name="Grigoriev I.V."/>
            <person name="Corradi N."/>
            <person name="Roux C."/>
            <person name="Martin F.M."/>
        </authorList>
    </citation>
    <scope>NUCLEOTIDE SEQUENCE [LARGE SCALE GENOMIC DNA]</scope>
    <source>
        <strain evidence="4 5">DAOM 194757</strain>
    </source>
</reference>
<dbReference type="Pfam" id="PF07732">
    <property type="entry name" value="Cu-oxidase_3"/>
    <property type="match status" value="1"/>
</dbReference>
<dbReference type="GO" id="GO:0005507">
    <property type="term" value="F:copper ion binding"/>
    <property type="evidence" value="ECO:0007669"/>
    <property type="project" value="InterPro"/>
</dbReference>
<keyword evidence="5" id="KW-1185">Reference proteome</keyword>
<gene>
    <name evidence="4" type="ORF">C2G38_1910419</name>
</gene>
<dbReference type="InterPro" id="IPR008972">
    <property type="entry name" value="Cupredoxin"/>
</dbReference>
<evidence type="ECO:0000313" key="5">
    <source>
        <dbReference type="Proteomes" id="UP000266673"/>
    </source>
</evidence>
<dbReference type="InterPro" id="IPR033138">
    <property type="entry name" value="Cu_oxidase_CS"/>
</dbReference>
<dbReference type="Gene3D" id="2.60.40.420">
    <property type="entry name" value="Cupredoxins - blue copper proteins"/>
    <property type="match status" value="1"/>
</dbReference>
<comment type="similarity">
    <text evidence="1">Belongs to the multicopper oxidase family.</text>
</comment>
<dbReference type="OrthoDB" id="2121828at2759"/>
<dbReference type="EMBL" id="QKWP01000585">
    <property type="protein sequence ID" value="RIB17749.1"/>
    <property type="molecule type" value="Genomic_DNA"/>
</dbReference>
<dbReference type="PROSITE" id="PS00079">
    <property type="entry name" value="MULTICOPPER_OXIDASE1"/>
    <property type="match status" value="1"/>
</dbReference>
<feature type="domain" description="Plastocyanin-like" evidence="3">
    <location>
        <begin position="2"/>
        <end position="32"/>
    </location>
</feature>
<keyword evidence="2" id="KW-0479">Metal-binding</keyword>
<protein>
    <recommendedName>
        <fullName evidence="3">Plastocyanin-like domain-containing protein</fullName>
    </recommendedName>
</protein>
<dbReference type="STRING" id="44941.A0A397V9Z9"/>
<name>A0A397V9Z9_9GLOM</name>
<feature type="non-terminal residue" evidence="4">
    <location>
        <position position="52"/>
    </location>
</feature>
<proteinExistence type="inferred from homology"/>